<keyword evidence="2" id="KW-1185">Reference proteome</keyword>
<evidence type="ECO:0000313" key="1">
    <source>
        <dbReference type="EMBL" id="NPT56864.1"/>
    </source>
</evidence>
<dbReference type="EMBL" id="WOEZ01000107">
    <property type="protein sequence ID" value="NPT56864.1"/>
    <property type="molecule type" value="Genomic_DNA"/>
</dbReference>
<evidence type="ECO:0008006" key="3">
    <source>
        <dbReference type="Google" id="ProtNLM"/>
    </source>
</evidence>
<protein>
    <recommendedName>
        <fullName evidence="3">Transposase IS66 C-terminal domain-containing protein</fullName>
    </recommendedName>
</protein>
<reference evidence="1 2" key="1">
    <citation type="submission" date="2019-11" db="EMBL/GenBank/DDBJ databases">
        <title>Metabolism of dissolved organic matter in forest soils.</title>
        <authorList>
            <person name="Cyle K.T."/>
            <person name="Wilhelm R.C."/>
            <person name="Martinez C.E."/>
        </authorList>
    </citation>
    <scope>NUCLEOTIDE SEQUENCE [LARGE SCALE GENOMIC DNA]</scope>
    <source>
        <strain evidence="1 2">5N</strain>
    </source>
</reference>
<name>A0A972SJ95_9BURK</name>
<accession>A0A972SJ95</accession>
<organism evidence="1 2">
    <name type="scientific">Paraburkholderia elongata</name>
    <dbReference type="NCBI Taxonomy" id="2675747"/>
    <lineage>
        <taxon>Bacteria</taxon>
        <taxon>Pseudomonadati</taxon>
        <taxon>Pseudomonadota</taxon>
        <taxon>Betaproteobacteria</taxon>
        <taxon>Burkholderiales</taxon>
        <taxon>Burkholderiaceae</taxon>
        <taxon>Paraburkholderia</taxon>
    </lineage>
</organism>
<dbReference type="RefSeq" id="WP_172167563.1">
    <property type="nucleotide sequence ID" value="NZ_WOEZ01000107.1"/>
</dbReference>
<evidence type="ECO:0000313" key="2">
    <source>
        <dbReference type="Proteomes" id="UP000655523"/>
    </source>
</evidence>
<comment type="caution">
    <text evidence="1">The sequence shown here is derived from an EMBL/GenBank/DDBJ whole genome shotgun (WGS) entry which is preliminary data.</text>
</comment>
<dbReference type="AlphaFoldDB" id="A0A972SJ95"/>
<proteinExistence type="predicted"/>
<dbReference type="Proteomes" id="UP000655523">
    <property type="component" value="Unassembled WGS sequence"/>
</dbReference>
<gene>
    <name evidence="1" type="ORF">GNZ13_20315</name>
</gene>
<sequence length="73" mass="7839">MDNDPCESAVRSSEAGRSGLFTDTVEGAKARANLNPLIEACKINGVEPYRCLVKLCRALPLTTIADNYEGLVP</sequence>